<evidence type="ECO:0000256" key="4">
    <source>
        <dbReference type="ARBA" id="ARBA00004323"/>
    </source>
</evidence>
<keyword evidence="12" id="KW-0333">Golgi apparatus</keyword>
<dbReference type="AlphaFoldDB" id="A0A8W7P734"/>
<comment type="subunit">
    <text evidence="6">Monomer.</text>
</comment>
<dbReference type="CDD" id="cd11317">
    <property type="entry name" value="AmyAc_bac_euk_AmyA"/>
    <property type="match status" value="1"/>
</dbReference>
<dbReference type="InterPro" id="IPR001173">
    <property type="entry name" value="Glyco_trans_2-like"/>
</dbReference>
<keyword evidence="13" id="KW-1015">Disulfide bond</keyword>
<organism evidence="19">
    <name type="scientific">Anopheles coluzzii</name>
    <name type="common">African malaria mosquito</name>
    <dbReference type="NCBI Taxonomy" id="1518534"/>
    <lineage>
        <taxon>Eukaryota</taxon>
        <taxon>Metazoa</taxon>
        <taxon>Ecdysozoa</taxon>
        <taxon>Arthropoda</taxon>
        <taxon>Hexapoda</taxon>
        <taxon>Insecta</taxon>
        <taxon>Pterygota</taxon>
        <taxon>Neoptera</taxon>
        <taxon>Endopterygota</taxon>
        <taxon>Diptera</taxon>
        <taxon>Nematocera</taxon>
        <taxon>Culicoidea</taxon>
        <taxon>Culicidae</taxon>
        <taxon>Anophelinae</taxon>
        <taxon>Anopheles</taxon>
    </lineage>
</organism>
<dbReference type="InterPro" id="IPR006047">
    <property type="entry name" value="GH13_cat_dom"/>
</dbReference>
<comment type="subcellular location">
    <subcellularLocation>
        <location evidence="4">Golgi apparatus membrane</location>
        <topology evidence="4">Single-pass type II membrane protein</topology>
    </subcellularLocation>
</comment>
<dbReference type="EC" id="3.2.1.1" evidence="7"/>
<evidence type="ECO:0000259" key="17">
    <source>
        <dbReference type="SMART" id="SM00632"/>
    </source>
</evidence>
<keyword evidence="14" id="KW-0868">Chloride</keyword>
<dbReference type="InterPro" id="IPR006048">
    <property type="entry name" value="A-amylase/branching_C"/>
</dbReference>
<evidence type="ECO:0000256" key="14">
    <source>
        <dbReference type="ARBA" id="ARBA00023214"/>
    </source>
</evidence>
<dbReference type="GO" id="GO:0006493">
    <property type="term" value="P:protein O-linked glycosylation"/>
    <property type="evidence" value="ECO:0007669"/>
    <property type="project" value="TreeGrafter"/>
</dbReference>
<dbReference type="PRINTS" id="PR00110">
    <property type="entry name" value="ALPHAAMYLASE"/>
</dbReference>
<evidence type="ECO:0000256" key="2">
    <source>
        <dbReference type="ARBA" id="ARBA00001913"/>
    </source>
</evidence>
<dbReference type="InterPro" id="IPR000772">
    <property type="entry name" value="Ricin_B_lectin"/>
</dbReference>
<evidence type="ECO:0000256" key="1">
    <source>
        <dbReference type="ARBA" id="ARBA00000548"/>
    </source>
</evidence>
<comment type="similarity">
    <text evidence="5 15">Belongs to the glycosyl hydrolase 13 family.</text>
</comment>
<feature type="domain" description="Alpha-amylase C-terminal" evidence="17">
    <location>
        <begin position="1047"/>
        <end position="1140"/>
    </location>
</feature>
<dbReference type="PANTHER" id="PTHR11675:SF131">
    <property type="entry name" value="POLYPEPTIDE N-ACETYLGALACTOSAMINYLTRANSFERASE 9-RELATED"/>
    <property type="match status" value="1"/>
</dbReference>
<evidence type="ECO:0000256" key="6">
    <source>
        <dbReference type="ARBA" id="ARBA00011245"/>
    </source>
</evidence>
<protein>
    <recommendedName>
        <fullName evidence="7">alpha-amylase</fullName>
        <ecNumber evidence="7">3.2.1.1</ecNumber>
    </recommendedName>
</protein>
<dbReference type="PROSITE" id="PS50231">
    <property type="entry name" value="RICIN_B_LECTIN"/>
    <property type="match status" value="1"/>
</dbReference>
<evidence type="ECO:0000256" key="16">
    <source>
        <dbReference type="SAM" id="MobiDB-lite"/>
    </source>
</evidence>
<evidence type="ECO:0000256" key="13">
    <source>
        <dbReference type="ARBA" id="ARBA00023157"/>
    </source>
</evidence>
<evidence type="ECO:0000256" key="15">
    <source>
        <dbReference type="RuleBase" id="RU003615"/>
    </source>
</evidence>
<keyword evidence="9" id="KW-0732">Signal</keyword>
<dbReference type="Pfam" id="PF00535">
    <property type="entry name" value="Glycos_transf_2"/>
    <property type="match status" value="1"/>
</dbReference>
<dbReference type="SUPFAM" id="SSF51445">
    <property type="entry name" value="(Trans)glycosidases"/>
    <property type="match status" value="1"/>
</dbReference>
<accession>A0A8W7P734</accession>
<evidence type="ECO:0000256" key="3">
    <source>
        <dbReference type="ARBA" id="ARBA00001923"/>
    </source>
</evidence>
<dbReference type="InterPro" id="IPR006046">
    <property type="entry name" value="Alpha_amylase"/>
</dbReference>
<dbReference type="GO" id="GO:0030246">
    <property type="term" value="F:carbohydrate binding"/>
    <property type="evidence" value="ECO:0007669"/>
    <property type="project" value="UniProtKB-KW"/>
</dbReference>
<evidence type="ECO:0000256" key="9">
    <source>
        <dbReference type="ARBA" id="ARBA00022729"/>
    </source>
</evidence>
<evidence type="ECO:0000256" key="8">
    <source>
        <dbReference type="ARBA" id="ARBA00022723"/>
    </source>
</evidence>
<dbReference type="InterPro" id="IPR029044">
    <property type="entry name" value="Nucleotide-diphossugar_trans"/>
</dbReference>
<name>A0A8W7P734_ANOCL</name>
<dbReference type="SUPFAM" id="SSF51011">
    <property type="entry name" value="Glycosyl hydrolase domain"/>
    <property type="match status" value="1"/>
</dbReference>
<reference evidence="19" key="1">
    <citation type="submission" date="2022-08" db="UniProtKB">
        <authorList>
            <consortium name="EnsemblMetazoa"/>
        </authorList>
    </citation>
    <scope>IDENTIFICATION</scope>
</reference>
<evidence type="ECO:0000313" key="19">
    <source>
        <dbReference type="EnsemblMetazoa" id="ACOM026367-PA.1"/>
    </source>
</evidence>
<dbReference type="VEuPathDB" id="VectorBase:ACON2_036915"/>
<feature type="domain" description="Glycosyl hydrolase family 13 catalytic" evidence="18">
    <location>
        <begin position="660"/>
        <end position="1038"/>
    </location>
</feature>
<evidence type="ECO:0000256" key="10">
    <source>
        <dbReference type="ARBA" id="ARBA00022734"/>
    </source>
</evidence>
<dbReference type="SUPFAM" id="SSF53448">
    <property type="entry name" value="Nucleotide-diphospho-sugar transferases"/>
    <property type="match status" value="2"/>
</dbReference>
<dbReference type="GO" id="GO:0000139">
    <property type="term" value="C:Golgi membrane"/>
    <property type="evidence" value="ECO:0007669"/>
    <property type="project" value="UniProtKB-SubCell"/>
</dbReference>
<dbReference type="InterPro" id="IPR013780">
    <property type="entry name" value="Glyco_hydro_b"/>
</dbReference>
<evidence type="ECO:0000256" key="7">
    <source>
        <dbReference type="ARBA" id="ARBA00012595"/>
    </source>
</evidence>
<dbReference type="GO" id="GO:0005975">
    <property type="term" value="P:carbohydrate metabolic process"/>
    <property type="evidence" value="ECO:0007669"/>
    <property type="project" value="InterPro"/>
</dbReference>
<dbReference type="Pfam" id="PF02806">
    <property type="entry name" value="Alpha-amylase_C"/>
    <property type="match status" value="1"/>
</dbReference>
<comment type="catalytic activity">
    <reaction evidence="1">
        <text>Endohydrolysis of (1-&gt;4)-alpha-D-glucosidic linkages in polysaccharides containing three or more (1-&gt;4)-alpha-linked D-glucose units.</text>
        <dbReference type="EC" id="3.2.1.1"/>
    </reaction>
</comment>
<keyword evidence="10" id="KW-0430">Lectin</keyword>
<dbReference type="EnsemblMetazoa" id="ACOM026367-RA">
    <property type="protein sequence ID" value="ACOM026367-PA.1"/>
    <property type="gene ID" value="ACOM026367"/>
</dbReference>
<feature type="region of interest" description="Disordered" evidence="16">
    <location>
        <begin position="751"/>
        <end position="771"/>
    </location>
</feature>
<dbReference type="GO" id="GO:0046872">
    <property type="term" value="F:metal ion binding"/>
    <property type="evidence" value="ECO:0007669"/>
    <property type="project" value="UniProtKB-KW"/>
</dbReference>
<dbReference type="GO" id="GO:0004653">
    <property type="term" value="F:polypeptide N-acetylgalactosaminyltransferase activity"/>
    <property type="evidence" value="ECO:0007669"/>
    <property type="project" value="TreeGrafter"/>
</dbReference>
<evidence type="ECO:0000256" key="12">
    <source>
        <dbReference type="ARBA" id="ARBA00023034"/>
    </source>
</evidence>
<dbReference type="InterPro" id="IPR017853">
    <property type="entry name" value="GH"/>
</dbReference>
<proteinExistence type="inferred from homology"/>
<dbReference type="Pfam" id="PF00652">
    <property type="entry name" value="Ricin_B_lectin"/>
    <property type="match status" value="1"/>
</dbReference>
<sequence length="1170" mass="132809">MAGGLFTIHKTFFERIGWYDEDFIIYGMENVELSIKSWMCGGMLLTVPCSRVGHVQKNSHPYLFDVAMDLPMHNSARLAEVWMDEYKQVVFDVNGLPRYVEERFGSVDERKQRAFPELRSPAIDGQFRGEVRNVGLGRTYCLTVEKAGTRPYMSLCDGLEKTQIFLMNESLEQEVTHNIRSRSVVPPGDLGTPVQIDLKDNATIAMVQQGLKTFGYNAYASDLMSLRRRLPDVRAAWCREQDIVSSRLPPTSIVIVFYNEAWSVLLRTVHSILDRTPDHLIHELVLVDDYSTAGRFPKVRIVRAPKRLGLIGAKVFGAKTTTASVITFLDAHVECTEGWLEPLLDVIVRNATTIAMPTIDQIDGFTMQLKTDFAPQLVGAYRWDLNFGWWGRAAMKKRYSNPYVPFDTPAMAGGLFAIDRAFFERLGWYDDGFEMYGIENIELSMKSWMCGGRMVIVPCSRVAHIRKQSHPYLDSAGKDVIMKNSLRLAEVWMDEYKQVLYDVYGIPRYFPRYFGSVDGRKAVRAGAGCGSFRDYVRNAFPEMMNPLVPGAFRGEVRNAALSRRYCLTHHWSNHSLSMAVCDKREKQQYWTHNFYHELNNYSRCIEIIASKGYRFVVRRCHRDEKTRTQRWQYVVESGQIKSEIVNQCLAFNPHFLPGRHAIVQLFEWRYEDIERECQAYLGPHGFGAVQLSPVNEVRDGTSWADRYEPVSFKLTSRSGNESSLRSAIDACNKAGVRVIVEVVLNHMARADSGSSTTTRGTAGSTVNPATRDYPDAPFSAADFNDQCRIVNPEDPHELRNCWKEDRPDLNLSLLRVRERILSFLNRLLTFGVAGFFIDSALYMWPHDLRAIFDKVQNLTTVGNVFPPGSRPYVCLDLSYHGLSGSELALRARWSDYSDLGMIAQDRFAYDLGDVLLKRKPFHYFVHLGTRLGYVPREKALIYVNNPQLQRLPDADGDLWVVSARNRRAYQIGLAFMLAHRYGTPRITSSYEFANASQGPPSDAQGKIAPVLFDNSGHCRLPWICEHRWPVVRKMVHFRNVTNGTAVGAWVDNGQNQIGFCRDRVGFVAFNAEISLSLKANLYTCMMPGVHCDLISARDDKLDADGDCPGATVTVATNGRAEIFIHSQLEEPFRATNWNTAQAAAFVALHYVAHQQSTWRPETPQPNTGSP</sequence>
<comment type="cofactor">
    <cofactor evidence="2">
        <name>Ca(2+)</name>
        <dbReference type="ChEBI" id="CHEBI:29108"/>
    </cofactor>
</comment>
<dbReference type="VEuPathDB" id="VectorBase:ACON2_037810"/>
<dbReference type="Gene3D" id="3.20.20.80">
    <property type="entry name" value="Glycosidases"/>
    <property type="match status" value="1"/>
</dbReference>
<evidence type="ECO:0000256" key="11">
    <source>
        <dbReference type="ARBA" id="ARBA00022837"/>
    </source>
</evidence>
<dbReference type="GO" id="GO:0004556">
    <property type="term" value="F:alpha-amylase activity"/>
    <property type="evidence" value="ECO:0007669"/>
    <property type="project" value="UniProtKB-EC"/>
</dbReference>
<evidence type="ECO:0000259" key="18">
    <source>
        <dbReference type="SMART" id="SM00642"/>
    </source>
</evidence>
<dbReference type="Gene3D" id="2.60.40.1180">
    <property type="entry name" value="Golgi alpha-mannosidase II"/>
    <property type="match status" value="1"/>
</dbReference>
<dbReference type="Proteomes" id="UP000075882">
    <property type="component" value="Unassembled WGS sequence"/>
</dbReference>
<dbReference type="PANTHER" id="PTHR11675">
    <property type="entry name" value="N-ACETYLGALACTOSAMINYLTRANSFERASE"/>
    <property type="match status" value="1"/>
</dbReference>
<dbReference type="Gene3D" id="3.90.550.10">
    <property type="entry name" value="Spore Coat Polysaccharide Biosynthesis Protein SpsA, Chain A"/>
    <property type="match status" value="2"/>
</dbReference>
<dbReference type="SMART" id="SM00632">
    <property type="entry name" value="Aamy_C"/>
    <property type="match status" value="1"/>
</dbReference>
<keyword evidence="8" id="KW-0479">Metal-binding</keyword>
<dbReference type="SUPFAM" id="SSF50370">
    <property type="entry name" value="Ricin B-like lectins"/>
    <property type="match status" value="1"/>
</dbReference>
<dbReference type="InterPro" id="IPR035992">
    <property type="entry name" value="Ricin_B-like_lectins"/>
</dbReference>
<comment type="cofactor">
    <cofactor evidence="3">
        <name>chloride</name>
        <dbReference type="ChEBI" id="CHEBI:17996"/>
    </cofactor>
</comment>
<keyword evidence="11" id="KW-0106">Calcium</keyword>
<dbReference type="VEuPathDB" id="VectorBase:ACON2_035038"/>
<dbReference type="SMART" id="SM00642">
    <property type="entry name" value="Aamy"/>
    <property type="match status" value="1"/>
</dbReference>
<feature type="compositionally biased region" description="Low complexity" evidence="16">
    <location>
        <begin position="751"/>
        <end position="765"/>
    </location>
</feature>
<dbReference type="InterPro" id="IPR031319">
    <property type="entry name" value="A-amylase_C"/>
</dbReference>
<evidence type="ECO:0000256" key="5">
    <source>
        <dbReference type="ARBA" id="ARBA00008061"/>
    </source>
</evidence>